<dbReference type="InterPro" id="IPR050138">
    <property type="entry name" value="DHOase/Allantoinase_Hydrolase"/>
</dbReference>
<comment type="pathway">
    <text evidence="6">Pyrimidine metabolism; UMP biosynthesis via de novo pathway; (S)-dihydroorotate from bicarbonate: step 3/3.</text>
</comment>
<evidence type="ECO:0000256" key="5">
    <source>
        <dbReference type="ARBA" id="ARBA00022975"/>
    </source>
</evidence>
<keyword evidence="5 6" id="KW-0665">Pyrimidine biosynthesis</keyword>
<keyword evidence="9" id="KW-1185">Reference proteome</keyword>
<dbReference type="STRING" id="1198245.SAMN05444858_11763"/>
<dbReference type="GO" id="GO:0004038">
    <property type="term" value="F:allantoinase activity"/>
    <property type="evidence" value="ECO:0007669"/>
    <property type="project" value="TreeGrafter"/>
</dbReference>
<dbReference type="GO" id="GO:0006145">
    <property type="term" value="P:purine nucleobase catabolic process"/>
    <property type="evidence" value="ECO:0007669"/>
    <property type="project" value="TreeGrafter"/>
</dbReference>
<dbReference type="SUPFAM" id="SSF51556">
    <property type="entry name" value="Metallo-dependent hydrolases"/>
    <property type="match status" value="1"/>
</dbReference>
<dbReference type="AlphaFoldDB" id="A0A1N7DLF5"/>
<proteinExistence type="inferred from homology"/>
<feature type="domain" description="Dihydroorotase catalytic" evidence="7">
    <location>
        <begin position="47"/>
        <end position="234"/>
    </location>
</feature>
<evidence type="ECO:0000256" key="3">
    <source>
        <dbReference type="ARBA" id="ARBA00022723"/>
    </source>
</evidence>
<evidence type="ECO:0000313" key="8">
    <source>
        <dbReference type="EMBL" id="SIR76682.1"/>
    </source>
</evidence>
<feature type="binding site" evidence="6">
    <location>
        <begin position="58"/>
        <end position="60"/>
    </location>
    <ligand>
        <name>substrate</name>
    </ligand>
</feature>
<feature type="binding site" evidence="6">
    <location>
        <position position="150"/>
    </location>
    <ligand>
        <name>Zn(2+)</name>
        <dbReference type="ChEBI" id="CHEBI:29105"/>
        <label>2</label>
    </ligand>
</feature>
<reference evidence="8 9" key="1">
    <citation type="submission" date="2017-01" db="EMBL/GenBank/DDBJ databases">
        <authorList>
            <person name="Mah S.A."/>
            <person name="Swanson W.J."/>
            <person name="Moy G.W."/>
            <person name="Vacquier V.D."/>
        </authorList>
    </citation>
    <scope>NUCLEOTIDE SEQUENCE [LARGE SCALE GENOMIC DNA]</scope>
    <source>
        <strain evidence="8 9">DSM 45758</strain>
    </source>
</reference>
<evidence type="ECO:0000256" key="2">
    <source>
        <dbReference type="ARBA" id="ARBA00010286"/>
    </source>
</evidence>
<dbReference type="SUPFAM" id="SSF51338">
    <property type="entry name" value="Composite domain of metallo-dependent hydrolases"/>
    <property type="match status" value="1"/>
</dbReference>
<dbReference type="PANTHER" id="PTHR43668:SF2">
    <property type="entry name" value="ALLANTOINASE"/>
    <property type="match status" value="1"/>
</dbReference>
<dbReference type="GO" id="GO:0005737">
    <property type="term" value="C:cytoplasm"/>
    <property type="evidence" value="ECO:0007669"/>
    <property type="project" value="TreeGrafter"/>
</dbReference>
<evidence type="ECO:0000256" key="1">
    <source>
        <dbReference type="ARBA" id="ARBA00002368"/>
    </source>
</evidence>
<dbReference type="NCBIfam" id="NF006836">
    <property type="entry name" value="PRK09357.1-1"/>
    <property type="match status" value="1"/>
</dbReference>
<feature type="binding site" evidence="6">
    <location>
        <position position="303"/>
    </location>
    <ligand>
        <name>Zn(2+)</name>
        <dbReference type="ChEBI" id="CHEBI:29105"/>
        <label>1</label>
    </ligand>
</feature>
<dbReference type="GO" id="GO:0008270">
    <property type="term" value="F:zinc ion binding"/>
    <property type="evidence" value="ECO:0007669"/>
    <property type="project" value="UniProtKB-UniRule"/>
</dbReference>
<evidence type="ECO:0000256" key="4">
    <source>
        <dbReference type="ARBA" id="ARBA00022801"/>
    </source>
</evidence>
<dbReference type="UniPathway" id="UPA00070">
    <property type="reaction ID" value="UER00117"/>
</dbReference>
<keyword evidence="3 6" id="KW-0479">Metal-binding</keyword>
<comment type="similarity">
    <text evidence="2 6">Belongs to the metallo-dependent hydrolases superfamily. DHOase family. Class I DHOase subfamily.</text>
</comment>
<evidence type="ECO:0000313" key="9">
    <source>
        <dbReference type="Proteomes" id="UP000186004"/>
    </source>
</evidence>
<dbReference type="OrthoDB" id="9803027at2"/>
<dbReference type="NCBIfam" id="TIGR00857">
    <property type="entry name" value="pyrC_multi"/>
    <property type="match status" value="1"/>
</dbReference>
<evidence type="ECO:0000259" key="7">
    <source>
        <dbReference type="Pfam" id="PF12890"/>
    </source>
</evidence>
<dbReference type="HAMAP" id="MF_00220_B">
    <property type="entry name" value="PyrC_classI_B"/>
    <property type="match status" value="1"/>
</dbReference>
<dbReference type="PROSITE" id="PS00483">
    <property type="entry name" value="DIHYDROOROTASE_2"/>
    <property type="match status" value="1"/>
</dbReference>
<feature type="binding site" evidence="6">
    <location>
        <position position="276"/>
    </location>
    <ligand>
        <name>substrate</name>
    </ligand>
</feature>
<gene>
    <name evidence="6" type="primary">pyrC</name>
    <name evidence="8" type="ORF">SAMN05444858_11763</name>
</gene>
<feature type="binding site" evidence="6">
    <location>
        <position position="150"/>
    </location>
    <ligand>
        <name>Zn(2+)</name>
        <dbReference type="ChEBI" id="CHEBI:29105"/>
        <label>1</label>
    </ligand>
</feature>
<feature type="active site" evidence="6">
    <location>
        <position position="303"/>
    </location>
</feature>
<feature type="binding site" evidence="6">
    <location>
        <position position="230"/>
    </location>
    <ligand>
        <name>Zn(2+)</name>
        <dbReference type="ChEBI" id="CHEBI:29105"/>
        <label>2</label>
    </ligand>
</feature>
<feature type="binding site" evidence="6">
    <location>
        <position position="177"/>
    </location>
    <ligand>
        <name>Zn(2+)</name>
        <dbReference type="ChEBI" id="CHEBI:29105"/>
        <label>2</label>
    </ligand>
</feature>
<dbReference type="InterPro" id="IPR032466">
    <property type="entry name" value="Metal_Hydrolase"/>
</dbReference>
<keyword evidence="4 6" id="KW-0378">Hydrolase</keyword>
<feature type="binding site" evidence="6">
    <location>
        <position position="56"/>
    </location>
    <ligand>
        <name>Zn(2+)</name>
        <dbReference type="ChEBI" id="CHEBI:29105"/>
        <label>1</label>
    </ligand>
</feature>
<dbReference type="EMBL" id="FTNF01000017">
    <property type="protein sequence ID" value="SIR76682.1"/>
    <property type="molecule type" value="Genomic_DNA"/>
</dbReference>
<dbReference type="Pfam" id="PF12890">
    <property type="entry name" value="DHOase"/>
    <property type="match status" value="1"/>
</dbReference>
<sequence length="425" mass="44670">MTAYLIKGVSLLGAEPTDLLIRDGVVAETGADLAADGATVIDAAGLVALPGLVDLHTHLREPGREDAETVESGSRAAALGGYTAVCAMANTSPVADTAGVVEQVWRLGREAGLVDVQPIGAVTVGLAGERLAELGAMADSAARVRIFSDDGHCVADPRLMRRALEYVKAFDGVIAQHAEEPRLTEGAQMHEGAVSTRLGLTGWPAVAEEAIIARDVLLAEHVGSRLHVCHVSTAGSVEVLRQAKARGVRVTAEVTPHHLLLTDVRAETYDPVYKVNPPLRTDEDVTALRAALVDGVIDIVATDHAPHAVEDKECEWAYARPGMLGLETALSIALEVLGPRWDLIAERMSRTPARIAGLESHGLDPAPGVPANLTLVDPAARRVVEPGELASLSRNTPYAGMSLPGRVVATFLRGEPTVLDGKAVK</sequence>
<comment type="cofactor">
    <cofactor evidence="6">
        <name>Zn(2+)</name>
        <dbReference type="ChEBI" id="CHEBI:29105"/>
    </cofactor>
    <text evidence="6">Binds 2 Zn(2+) ions per subunit.</text>
</comment>
<feature type="binding site" evidence="6">
    <location>
        <position position="58"/>
    </location>
    <ligand>
        <name>Zn(2+)</name>
        <dbReference type="ChEBI" id="CHEBI:29105"/>
        <label>1</label>
    </ligand>
</feature>
<dbReference type="Proteomes" id="UP000186004">
    <property type="component" value="Unassembled WGS sequence"/>
</dbReference>
<dbReference type="PANTHER" id="PTHR43668">
    <property type="entry name" value="ALLANTOINASE"/>
    <property type="match status" value="1"/>
</dbReference>
<dbReference type="CDD" id="cd01317">
    <property type="entry name" value="DHOase_IIa"/>
    <property type="match status" value="1"/>
</dbReference>
<protein>
    <recommendedName>
        <fullName evidence="6">Dihydroorotase</fullName>
        <shortName evidence="6">DHOase</shortName>
        <ecNumber evidence="6">3.5.2.3</ecNumber>
    </recommendedName>
</protein>
<dbReference type="Gene3D" id="3.20.20.140">
    <property type="entry name" value="Metal-dependent hydrolases"/>
    <property type="match status" value="1"/>
</dbReference>
<comment type="function">
    <text evidence="1 6">Catalyzes the reversible cyclization of carbamoyl aspartate to dihydroorotate.</text>
</comment>
<dbReference type="RefSeq" id="WP_076472885.1">
    <property type="nucleotide sequence ID" value="NZ_FTNF01000017.1"/>
</dbReference>
<dbReference type="GO" id="GO:0004151">
    <property type="term" value="F:dihydroorotase activity"/>
    <property type="evidence" value="ECO:0007669"/>
    <property type="project" value="UniProtKB-UniRule"/>
</dbReference>
<dbReference type="InterPro" id="IPR011059">
    <property type="entry name" value="Metal-dep_hydrolase_composite"/>
</dbReference>
<accession>A0A1N7DLF5</accession>
<dbReference type="Gene3D" id="2.30.40.10">
    <property type="entry name" value="Urease, subunit C, domain 1"/>
    <property type="match status" value="1"/>
</dbReference>
<feature type="binding site" evidence="6">
    <location>
        <begin position="321"/>
        <end position="322"/>
    </location>
    <ligand>
        <name>substrate</name>
    </ligand>
</feature>
<dbReference type="InterPro" id="IPR024403">
    <property type="entry name" value="DHOase_cat"/>
</dbReference>
<keyword evidence="6" id="KW-0862">Zinc</keyword>
<dbReference type="EC" id="3.5.2.3" evidence="6"/>
<feature type="binding site" evidence="6">
    <location>
        <position position="307"/>
    </location>
    <ligand>
        <name>substrate</name>
    </ligand>
</feature>
<dbReference type="InterPro" id="IPR004722">
    <property type="entry name" value="DHOase"/>
</dbReference>
<dbReference type="InterPro" id="IPR002195">
    <property type="entry name" value="Dihydroorotase_CS"/>
</dbReference>
<comment type="catalytic activity">
    <reaction evidence="6">
        <text>(S)-dihydroorotate + H2O = N-carbamoyl-L-aspartate + H(+)</text>
        <dbReference type="Rhea" id="RHEA:24296"/>
        <dbReference type="ChEBI" id="CHEBI:15377"/>
        <dbReference type="ChEBI" id="CHEBI:15378"/>
        <dbReference type="ChEBI" id="CHEBI:30864"/>
        <dbReference type="ChEBI" id="CHEBI:32814"/>
        <dbReference type="EC" id="3.5.2.3"/>
    </reaction>
</comment>
<organism evidence="8 9">
    <name type="scientific">Micromonospora avicenniae</name>
    <dbReference type="NCBI Taxonomy" id="1198245"/>
    <lineage>
        <taxon>Bacteria</taxon>
        <taxon>Bacillati</taxon>
        <taxon>Actinomycetota</taxon>
        <taxon>Actinomycetes</taxon>
        <taxon>Micromonosporales</taxon>
        <taxon>Micromonosporaceae</taxon>
        <taxon>Micromonospora</taxon>
    </lineage>
</organism>
<evidence type="ECO:0000256" key="6">
    <source>
        <dbReference type="HAMAP-Rule" id="MF_00220"/>
    </source>
</evidence>
<feature type="binding site" evidence="6">
    <location>
        <position position="90"/>
    </location>
    <ligand>
        <name>substrate</name>
    </ligand>
</feature>
<name>A0A1N7DLF5_9ACTN</name>
<dbReference type="GO" id="GO:0044205">
    <property type="term" value="P:'de novo' UMP biosynthetic process"/>
    <property type="evidence" value="ECO:0007669"/>
    <property type="project" value="UniProtKB-UniRule"/>
</dbReference>